<dbReference type="Proteomes" id="UP000800235">
    <property type="component" value="Unassembled WGS sequence"/>
</dbReference>
<reference evidence="1" key="1">
    <citation type="journal article" date="2020" name="Stud. Mycol.">
        <title>101 Dothideomycetes genomes: a test case for predicting lifestyles and emergence of pathogens.</title>
        <authorList>
            <person name="Haridas S."/>
            <person name="Albert R."/>
            <person name="Binder M."/>
            <person name="Bloem J."/>
            <person name="Labutti K."/>
            <person name="Salamov A."/>
            <person name="Andreopoulos B."/>
            <person name="Baker S."/>
            <person name="Barry K."/>
            <person name="Bills G."/>
            <person name="Bluhm B."/>
            <person name="Cannon C."/>
            <person name="Castanera R."/>
            <person name="Culley D."/>
            <person name="Daum C."/>
            <person name="Ezra D."/>
            <person name="Gonzalez J."/>
            <person name="Henrissat B."/>
            <person name="Kuo A."/>
            <person name="Liang C."/>
            <person name="Lipzen A."/>
            <person name="Lutzoni F."/>
            <person name="Magnuson J."/>
            <person name="Mondo S."/>
            <person name="Nolan M."/>
            <person name="Ohm R."/>
            <person name="Pangilinan J."/>
            <person name="Park H.-J."/>
            <person name="Ramirez L."/>
            <person name="Alfaro M."/>
            <person name="Sun H."/>
            <person name="Tritt A."/>
            <person name="Yoshinaga Y."/>
            <person name="Zwiers L.-H."/>
            <person name="Turgeon B."/>
            <person name="Goodwin S."/>
            <person name="Spatafora J."/>
            <person name="Crous P."/>
            <person name="Grigoriev I."/>
        </authorList>
    </citation>
    <scope>NUCLEOTIDE SEQUENCE</scope>
    <source>
        <strain evidence="1">CBS 130266</strain>
    </source>
</reference>
<accession>A0A9P4TZ96</accession>
<comment type="caution">
    <text evidence="1">The sequence shown here is derived from an EMBL/GenBank/DDBJ whole genome shotgun (WGS) entry which is preliminary data.</text>
</comment>
<keyword evidence="2" id="KW-1185">Reference proteome</keyword>
<sequence>MPDPTLDIRCYLDAMEQDGRRSEGSKMVVRRVARATCEGAWRFEGIRNACRSIAPLYDQRLVWQSLLVFLGGRRPTPPPSFSDEASLITNAGAVKRSFVQVMSVLCLRDVKPRKKPQQRDHLLGCLVPSTP</sequence>
<evidence type="ECO:0000313" key="1">
    <source>
        <dbReference type="EMBL" id="KAF2432259.1"/>
    </source>
</evidence>
<organism evidence="1 2">
    <name type="scientific">Tothia fuscella</name>
    <dbReference type="NCBI Taxonomy" id="1048955"/>
    <lineage>
        <taxon>Eukaryota</taxon>
        <taxon>Fungi</taxon>
        <taxon>Dikarya</taxon>
        <taxon>Ascomycota</taxon>
        <taxon>Pezizomycotina</taxon>
        <taxon>Dothideomycetes</taxon>
        <taxon>Pleosporomycetidae</taxon>
        <taxon>Venturiales</taxon>
        <taxon>Cylindrosympodiaceae</taxon>
        <taxon>Tothia</taxon>
    </lineage>
</organism>
<name>A0A9P4TZ96_9PEZI</name>
<protein>
    <submittedName>
        <fullName evidence="1">Uncharacterized protein</fullName>
    </submittedName>
</protein>
<proteinExistence type="predicted"/>
<gene>
    <name evidence="1" type="ORF">EJ08DRAFT_659262</name>
</gene>
<evidence type="ECO:0000313" key="2">
    <source>
        <dbReference type="Proteomes" id="UP000800235"/>
    </source>
</evidence>
<dbReference type="AlphaFoldDB" id="A0A9P4TZ96"/>
<dbReference type="EMBL" id="MU007027">
    <property type="protein sequence ID" value="KAF2432259.1"/>
    <property type="molecule type" value="Genomic_DNA"/>
</dbReference>